<organism evidence="1 2">
    <name type="scientific">Synechococcus phage S-SSM5</name>
    <dbReference type="NCBI Taxonomy" id="445685"/>
    <lineage>
        <taxon>Viruses</taxon>
        <taxon>Duplodnaviria</taxon>
        <taxon>Heunggongvirae</taxon>
        <taxon>Uroviricota</taxon>
        <taxon>Caudoviricetes</taxon>
        <taxon>Pantevenvirales</taxon>
        <taxon>Kyanoviridae</taxon>
        <taxon>Glaucusvirus</taxon>
        <taxon>Glaucusvirus ssm5</taxon>
    </lineage>
</organism>
<proteinExistence type="predicted"/>
<dbReference type="GeneID" id="10329319"/>
<sequence length="176" mass="20382">MKDYFYHYRLNDPKPFKSDVDAAVKDCGLECLNPHIMDISTSLHGKQYHLMEEQTVPYLNGIVSQVKKMIDDSLNVKNIKLASAWTVYGEKGTFHTMHQHNTNNDICSVIYLDVQEEILPHKYGSFYYYLDGIKLFPPGVGDVLIFPATLWHGSYPQQTDMRHVLNLDFTYETDLQ</sequence>
<dbReference type="OrthoDB" id="24446at10239"/>
<dbReference type="Proteomes" id="UP000006526">
    <property type="component" value="Segment"/>
</dbReference>
<dbReference type="RefSeq" id="YP_004324649.1">
    <property type="nucleotide sequence ID" value="NC_015289.1"/>
</dbReference>
<dbReference type="EMBL" id="GU071097">
    <property type="protein sequence ID" value="ADO98024.1"/>
    <property type="molecule type" value="Genomic_DNA"/>
</dbReference>
<dbReference type="Gene3D" id="2.60.120.620">
    <property type="entry name" value="q2cbj1_9rhob like domain"/>
    <property type="match status" value="1"/>
</dbReference>
<accession>E3SK86</accession>
<keyword evidence="2" id="KW-1185">Reference proteome</keyword>
<name>E3SK86_9CAUD</name>
<protein>
    <submittedName>
        <fullName evidence="1">TPR domain protein</fullName>
    </submittedName>
</protein>
<dbReference type="SUPFAM" id="SSF51197">
    <property type="entry name" value="Clavaminate synthase-like"/>
    <property type="match status" value="1"/>
</dbReference>
<gene>
    <name evidence="1" type="ORF">SSSM5_046</name>
</gene>
<evidence type="ECO:0000313" key="2">
    <source>
        <dbReference type="Proteomes" id="UP000006526"/>
    </source>
</evidence>
<dbReference type="KEGG" id="vg:10329319"/>
<reference evidence="1 2" key="1">
    <citation type="journal article" date="2010" name="Environ. Microbiol.">
        <title>Genomic analysis of oceanic cyanobacterial myoviruses compared with T4-like myoviruses from diverse hosts and environments.</title>
        <authorList>
            <person name="Sullivan M.B."/>
            <person name="Huang K.H."/>
            <person name="Ignacio-Espinoza J.C."/>
            <person name="Berlin A.M."/>
            <person name="Kelly L."/>
            <person name="Weigele P.R."/>
            <person name="DeFrancesco A.S."/>
            <person name="Kern S.E."/>
            <person name="Thompson L.R."/>
            <person name="Young S."/>
            <person name="Yandava C."/>
            <person name="Fu R."/>
            <person name="Krastins B."/>
            <person name="Chase M."/>
            <person name="Sarracino D."/>
            <person name="Osburne M.S."/>
            <person name="Henn M.R."/>
            <person name="Chisholm S.W."/>
        </authorList>
    </citation>
    <scope>NUCLEOTIDE SEQUENCE [LARGE SCALE GENOMIC DNA]</scope>
    <source>
        <strain evidence="1">8102-12</strain>
    </source>
</reference>
<evidence type="ECO:0000313" key="1">
    <source>
        <dbReference type="EMBL" id="ADO98024.1"/>
    </source>
</evidence>